<dbReference type="GO" id="GO:0005829">
    <property type="term" value="C:cytosol"/>
    <property type="evidence" value="ECO:0007669"/>
    <property type="project" value="TreeGrafter"/>
</dbReference>
<comment type="function">
    <text evidence="2">Catalyzes the reversible conversion of ribose-5-phosphate to ribulose 5-phosphate.</text>
</comment>
<comment type="catalytic activity">
    <reaction evidence="2">
        <text>aldehydo-D-ribose 5-phosphate = D-ribulose 5-phosphate</text>
        <dbReference type="Rhea" id="RHEA:14657"/>
        <dbReference type="ChEBI" id="CHEBI:58121"/>
        <dbReference type="ChEBI" id="CHEBI:58273"/>
        <dbReference type="EC" id="5.3.1.6"/>
    </reaction>
</comment>
<evidence type="ECO:0000256" key="1">
    <source>
        <dbReference type="ARBA" id="ARBA00023235"/>
    </source>
</evidence>
<dbReference type="Gene3D" id="3.30.70.260">
    <property type="match status" value="1"/>
</dbReference>
<dbReference type="Pfam" id="PF06026">
    <property type="entry name" value="Rib_5-P_isom_A"/>
    <property type="match status" value="1"/>
</dbReference>
<keyword evidence="1 2" id="KW-0413">Isomerase</keyword>
<dbReference type="Gene3D" id="3.40.50.1360">
    <property type="match status" value="1"/>
</dbReference>
<dbReference type="CDD" id="cd01398">
    <property type="entry name" value="RPI_A"/>
    <property type="match status" value="1"/>
</dbReference>
<dbReference type="SUPFAM" id="SSF75445">
    <property type="entry name" value="D-ribose-5-phosphate isomerase (RpiA), lid domain"/>
    <property type="match status" value="1"/>
</dbReference>
<dbReference type="UniPathway" id="UPA00115">
    <property type="reaction ID" value="UER00412"/>
</dbReference>
<organism evidence="3 4">
    <name type="scientific">Sorangium cellulosum</name>
    <name type="common">Polyangium cellulosum</name>
    <dbReference type="NCBI Taxonomy" id="56"/>
    <lineage>
        <taxon>Bacteria</taxon>
        <taxon>Pseudomonadati</taxon>
        <taxon>Myxococcota</taxon>
        <taxon>Polyangia</taxon>
        <taxon>Polyangiales</taxon>
        <taxon>Polyangiaceae</taxon>
        <taxon>Sorangium</taxon>
    </lineage>
</organism>
<dbReference type="NCBIfam" id="NF001924">
    <property type="entry name" value="PRK00702.1"/>
    <property type="match status" value="1"/>
</dbReference>
<protein>
    <recommendedName>
        <fullName evidence="2">Ribose-5-phosphate isomerase A</fullName>
        <ecNumber evidence="2">5.3.1.6</ecNumber>
    </recommendedName>
    <alternativeName>
        <fullName evidence="2">Phosphoriboisomerase A</fullName>
        <shortName evidence="2">PRI</shortName>
    </alternativeName>
</protein>
<dbReference type="EMBL" id="CP012673">
    <property type="protein sequence ID" value="AUX40862.1"/>
    <property type="molecule type" value="Genomic_DNA"/>
</dbReference>
<dbReference type="Proteomes" id="UP000238348">
    <property type="component" value="Chromosome"/>
</dbReference>
<comment type="similarity">
    <text evidence="2">Belongs to the ribose 5-phosphate isomerase family.</text>
</comment>
<dbReference type="HAMAP" id="MF_00170">
    <property type="entry name" value="Rib_5P_isom_A"/>
    <property type="match status" value="1"/>
</dbReference>
<dbReference type="EC" id="5.3.1.6" evidence="2"/>
<dbReference type="GO" id="GO:0009052">
    <property type="term" value="P:pentose-phosphate shunt, non-oxidative branch"/>
    <property type="evidence" value="ECO:0007669"/>
    <property type="project" value="UniProtKB-UniRule"/>
</dbReference>
<feature type="binding site" evidence="2">
    <location>
        <begin position="106"/>
        <end position="109"/>
    </location>
    <ligand>
        <name>substrate</name>
    </ligand>
</feature>
<comment type="pathway">
    <text evidence="2">Carbohydrate degradation; pentose phosphate pathway; D-ribose 5-phosphate from D-ribulose 5-phosphate (non-oxidative stage): step 1/1.</text>
</comment>
<feature type="binding site" evidence="2">
    <location>
        <position position="133"/>
    </location>
    <ligand>
        <name>substrate</name>
    </ligand>
</feature>
<dbReference type="InterPro" id="IPR020672">
    <property type="entry name" value="Ribose5P_isomerase_typA_subgr"/>
</dbReference>
<dbReference type="NCBIfam" id="TIGR00021">
    <property type="entry name" value="rpiA"/>
    <property type="match status" value="1"/>
</dbReference>
<dbReference type="GO" id="GO:0004751">
    <property type="term" value="F:ribose-5-phosphate isomerase activity"/>
    <property type="evidence" value="ECO:0007669"/>
    <property type="project" value="UniProtKB-UniRule"/>
</dbReference>
<feature type="binding site" evidence="2">
    <location>
        <begin position="93"/>
        <end position="96"/>
    </location>
    <ligand>
        <name>substrate</name>
    </ligand>
</feature>
<dbReference type="InterPro" id="IPR004788">
    <property type="entry name" value="Ribose5P_isomerase_type_A"/>
</dbReference>
<gene>
    <name evidence="2" type="primary">rpiA</name>
    <name evidence="3" type="ORF">SOCE26_022640</name>
</gene>
<evidence type="ECO:0000313" key="4">
    <source>
        <dbReference type="Proteomes" id="UP000238348"/>
    </source>
</evidence>
<dbReference type="GO" id="GO:0006014">
    <property type="term" value="P:D-ribose metabolic process"/>
    <property type="evidence" value="ECO:0007669"/>
    <property type="project" value="TreeGrafter"/>
</dbReference>
<comment type="subunit">
    <text evidence="2">Homodimer.</text>
</comment>
<name>A0A2L0ENM9_SORCE</name>
<evidence type="ECO:0000256" key="2">
    <source>
        <dbReference type="HAMAP-Rule" id="MF_00170"/>
    </source>
</evidence>
<proteinExistence type="inferred from homology"/>
<sequence>MADEQRMSTAGPDPSDLDRIAVAALARVEDGMLLGLGTGRASEAFIRRLGERVRRGLQIRGVATSERSAALARRENIPMVSFEEVERLDVAVDGADEVAPDLDLVKGLGGALLRERVVAYEATQFIILVTPEKLVEKLGSRAPIPIEVVPFASTSAARHLAEIGGRPAIRKNADGFPFQTDNHNWILHTAFDPIDAPAALDARIRKIPGVVDTGLFLDMATLVLVAEAGAVRELHRPR</sequence>
<dbReference type="SUPFAM" id="SSF100950">
    <property type="entry name" value="NagB/RpiA/CoA transferase-like"/>
    <property type="match status" value="1"/>
</dbReference>
<accession>A0A2L0ENM9</accession>
<reference evidence="3 4" key="1">
    <citation type="submission" date="2015-09" db="EMBL/GenBank/DDBJ databases">
        <title>Sorangium comparison.</title>
        <authorList>
            <person name="Zaburannyi N."/>
            <person name="Bunk B."/>
            <person name="Overmann J."/>
            <person name="Mueller R."/>
        </authorList>
    </citation>
    <scope>NUCLEOTIDE SEQUENCE [LARGE SCALE GENOMIC DNA]</scope>
    <source>
        <strain evidence="3 4">So ce26</strain>
    </source>
</reference>
<feature type="active site" description="Proton acceptor" evidence="2">
    <location>
        <position position="115"/>
    </location>
</feature>
<comment type="caution">
    <text evidence="2">Lacks conserved residue(s) required for the propagation of feature annotation.</text>
</comment>
<dbReference type="PANTHER" id="PTHR11934">
    <property type="entry name" value="RIBOSE-5-PHOSPHATE ISOMERASE"/>
    <property type="match status" value="1"/>
</dbReference>
<evidence type="ECO:0000313" key="3">
    <source>
        <dbReference type="EMBL" id="AUX40862.1"/>
    </source>
</evidence>
<dbReference type="AlphaFoldDB" id="A0A2L0ENM9"/>
<dbReference type="InterPro" id="IPR037171">
    <property type="entry name" value="NagB/RpiA_transferase-like"/>
</dbReference>
<dbReference type="PANTHER" id="PTHR11934:SF0">
    <property type="entry name" value="RIBOSE-5-PHOSPHATE ISOMERASE"/>
    <property type="match status" value="1"/>
</dbReference>